<comment type="similarity">
    <text evidence="1 3">Belongs to the short-chain dehydrogenases/reductases (SDR) family.</text>
</comment>
<dbReference type="InterPro" id="IPR002347">
    <property type="entry name" value="SDR_fam"/>
</dbReference>
<dbReference type="NCBIfam" id="NF005861">
    <property type="entry name" value="PRK07791.1"/>
    <property type="match status" value="1"/>
</dbReference>
<dbReference type="Gene3D" id="3.40.50.720">
    <property type="entry name" value="NAD(P)-binding Rossmann-like Domain"/>
    <property type="match status" value="1"/>
</dbReference>
<dbReference type="AlphaFoldDB" id="A0A5N5E7D0"/>
<gene>
    <name evidence="5" type="ORF">BS297_11865</name>
</gene>
<dbReference type="InterPro" id="IPR020904">
    <property type="entry name" value="Sc_DH/Rdtase_CS"/>
</dbReference>
<evidence type="ECO:0000256" key="1">
    <source>
        <dbReference type="ARBA" id="ARBA00006484"/>
    </source>
</evidence>
<sequence length="304" mass="31152">MSGLVDGRVVIITGAGRGIGRAHALAFAAEGAKVVVNDIGAGADGSETGESPAEQVVAEIIAAGGQAVVNGDDVADWVGAENLIKTAIDTFGGLDVLVNNAGFLRDRMLVGMSEGEWDAVIRVHLKGHFAPLRHAAAYWRAEAKAGKTVDARIINTSSGAGLQGSIGQGNYAAAKAGIAEMTIQAAAELKNYGVSVNAIAPAARTRMTVGAGGAMAESMAAPEEGFDAMAPENISPLVVWLGSAESKDVTGRVFEVEGGKITVAEGWRHGPSEDKGDRWDPKEIGPVVATLLEKAEIPTPVYGA</sequence>
<dbReference type="SUPFAM" id="SSF51735">
    <property type="entry name" value="NAD(P)-binding Rossmann-fold domains"/>
    <property type="match status" value="1"/>
</dbReference>
<proteinExistence type="inferred from homology"/>
<reference evidence="5 6" key="1">
    <citation type="journal article" date="2017" name="Poromechanics V (2013)">
        <title>Genomic Characterization of the Arsenic-Tolerant Actinobacterium, &lt;i&gt;Rhodococcus erythropolis&lt;/i&gt; S43.</title>
        <authorList>
            <person name="Retamal-Morales G."/>
            <person name="Mehnert M."/>
            <person name="Schwabe R."/>
            <person name="Tischler D."/>
            <person name="Schloemann M."/>
            <person name="Levican G.J."/>
        </authorList>
    </citation>
    <scope>NUCLEOTIDE SEQUENCE [LARGE SCALE GENOMIC DNA]</scope>
    <source>
        <strain evidence="5 6">S43</strain>
    </source>
</reference>
<dbReference type="InterPro" id="IPR036291">
    <property type="entry name" value="NAD(P)-bd_dom_sf"/>
</dbReference>
<dbReference type="GO" id="GO:0016491">
    <property type="term" value="F:oxidoreductase activity"/>
    <property type="evidence" value="ECO:0007669"/>
    <property type="project" value="UniProtKB-KW"/>
</dbReference>
<evidence type="ECO:0000313" key="5">
    <source>
        <dbReference type="EMBL" id="KAB2585152.1"/>
    </source>
</evidence>
<dbReference type="InterPro" id="IPR057326">
    <property type="entry name" value="KR_dom"/>
</dbReference>
<dbReference type="Proteomes" id="UP000325576">
    <property type="component" value="Unassembled WGS sequence"/>
</dbReference>
<feature type="domain" description="Ketoreductase" evidence="4">
    <location>
        <begin position="8"/>
        <end position="202"/>
    </location>
</feature>
<dbReference type="PRINTS" id="PR00081">
    <property type="entry name" value="GDHRDH"/>
</dbReference>
<accession>A0A5N5E7D0</accession>
<dbReference type="FunFam" id="3.40.50.720:FF:000446">
    <property type="entry name" value="Short chain dehydrogenase"/>
    <property type="match status" value="1"/>
</dbReference>
<name>A0A5N5E7D0_RHOER</name>
<keyword evidence="2" id="KW-0560">Oxidoreductase</keyword>
<dbReference type="SMART" id="SM00822">
    <property type="entry name" value="PKS_KR"/>
    <property type="match status" value="1"/>
</dbReference>
<comment type="caution">
    <text evidence="5">The sequence shown here is derived from an EMBL/GenBank/DDBJ whole genome shotgun (WGS) entry which is preliminary data.</text>
</comment>
<evidence type="ECO:0000256" key="3">
    <source>
        <dbReference type="RuleBase" id="RU000363"/>
    </source>
</evidence>
<dbReference type="PANTHER" id="PTHR45024">
    <property type="entry name" value="DEHYDROGENASES, SHORT CHAIN"/>
    <property type="match status" value="1"/>
</dbReference>
<dbReference type="PANTHER" id="PTHR45024:SF2">
    <property type="entry name" value="SCP2 DOMAIN-CONTAINING PROTEIN"/>
    <property type="match status" value="1"/>
</dbReference>
<dbReference type="PROSITE" id="PS00061">
    <property type="entry name" value="ADH_SHORT"/>
    <property type="match status" value="1"/>
</dbReference>
<dbReference type="Pfam" id="PF00106">
    <property type="entry name" value="adh_short"/>
    <property type="match status" value="1"/>
</dbReference>
<protein>
    <submittedName>
        <fullName evidence="5">Short-chain dehydrogenase</fullName>
    </submittedName>
</protein>
<evidence type="ECO:0000256" key="2">
    <source>
        <dbReference type="ARBA" id="ARBA00023002"/>
    </source>
</evidence>
<organism evidence="5 6">
    <name type="scientific">Rhodococcus erythropolis</name>
    <name type="common">Arthrobacter picolinophilus</name>
    <dbReference type="NCBI Taxonomy" id="1833"/>
    <lineage>
        <taxon>Bacteria</taxon>
        <taxon>Bacillati</taxon>
        <taxon>Actinomycetota</taxon>
        <taxon>Actinomycetes</taxon>
        <taxon>Mycobacteriales</taxon>
        <taxon>Nocardiaceae</taxon>
        <taxon>Rhodococcus</taxon>
        <taxon>Rhodococcus erythropolis group</taxon>
    </lineage>
</organism>
<evidence type="ECO:0000259" key="4">
    <source>
        <dbReference type="SMART" id="SM00822"/>
    </source>
</evidence>
<dbReference type="EMBL" id="MRBO01000361">
    <property type="protein sequence ID" value="KAB2585152.1"/>
    <property type="molecule type" value="Genomic_DNA"/>
</dbReference>
<dbReference type="PRINTS" id="PR00080">
    <property type="entry name" value="SDRFAMILY"/>
</dbReference>
<evidence type="ECO:0000313" key="6">
    <source>
        <dbReference type="Proteomes" id="UP000325576"/>
    </source>
</evidence>
<dbReference type="InterPro" id="IPR051687">
    <property type="entry name" value="Peroxisomal_Beta-Oxidation"/>
</dbReference>